<dbReference type="PANTHER" id="PTHR38457">
    <property type="entry name" value="REGULATOR ABRB-RELATED"/>
    <property type="match status" value="1"/>
</dbReference>
<feature type="transmembrane region" description="Helical" evidence="1">
    <location>
        <begin position="316"/>
        <end position="340"/>
    </location>
</feature>
<sequence length="353" mass="37557">MFHSLRSIARPFSTALLLGLLAATLCLWLKTPLPWMIGPLLATAAARMSGHDLRCPVQAREAGQWAIGTALGLYFTPTVLKVLASYIGFIIVAVVFALVLGMVCGWLLHKLTGVDQTTAFFAMAVGGASEMATQAERHGAQIDRVAAAHSLRIMMVVIIVPFAFKFWNVHGLDAYVQGVRQVDVVGLLTLIMFTSAVAYALRRLQLPNAWVIGPLIMTVALTANGVNLSALPQWMINGGQLLIGTALGTRFTPAFLHTAPRYLAAVALCGLAAVLLAAGFALGLAAWSGINPATAILATSPGGIAEMSLTAKTLQLGVPIVTAFHVTRMVTLVLVIGPLFRFGKSLRRRLKPQ</sequence>
<dbReference type="Pfam" id="PF05145">
    <property type="entry name" value="AbrB"/>
    <property type="match status" value="1"/>
</dbReference>
<evidence type="ECO:0000313" key="3">
    <source>
        <dbReference type="Proteomes" id="UP001595530"/>
    </source>
</evidence>
<keyword evidence="1" id="KW-0472">Membrane</keyword>
<evidence type="ECO:0000313" key="2">
    <source>
        <dbReference type="EMBL" id="MFC3107928.1"/>
    </source>
</evidence>
<reference evidence="3" key="1">
    <citation type="journal article" date="2019" name="Int. J. Syst. Evol. Microbiol.">
        <title>The Global Catalogue of Microorganisms (GCM) 10K type strain sequencing project: providing services to taxonomists for standard genome sequencing and annotation.</title>
        <authorList>
            <consortium name="The Broad Institute Genomics Platform"/>
            <consortium name="The Broad Institute Genome Sequencing Center for Infectious Disease"/>
            <person name="Wu L."/>
            <person name="Ma J."/>
        </authorList>
    </citation>
    <scope>NUCLEOTIDE SEQUENCE [LARGE SCALE GENOMIC DNA]</scope>
    <source>
        <strain evidence="3">KCTC 42986</strain>
    </source>
</reference>
<dbReference type="PIRSF" id="PIRSF038991">
    <property type="entry name" value="Protein_AbrB"/>
    <property type="match status" value="1"/>
</dbReference>
<proteinExistence type="predicted"/>
<dbReference type="EMBL" id="JBHRTP010000022">
    <property type="protein sequence ID" value="MFC3107928.1"/>
    <property type="molecule type" value="Genomic_DNA"/>
</dbReference>
<dbReference type="NCBIfam" id="TIGR03082">
    <property type="entry name" value="Gneg_AbrB_dup"/>
    <property type="match status" value="2"/>
</dbReference>
<dbReference type="Proteomes" id="UP001595530">
    <property type="component" value="Unassembled WGS sequence"/>
</dbReference>
<feature type="transmembrane region" description="Helical" evidence="1">
    <location>
        <begin position="12"/>
        <end position="31"/>
    </location>
</feature>
<dbReference type="PANTHER" id="PTHR38457:SF1">
    <property type="entry name" value="REGULATOR ABRB-RELATED"/>
    <property type="match status" value="1"/>
</dbReference>
<feature type="transmembrane region" description="Helical" evidence="1">
    <location>
        <begin position="234"/>
        <end position="251"/>
    </location>
</feature>
<feature type="transmembrane region" description="Helical" evidence="1">
    <location>
        <begin position="208"/>
        <end position="228"/>
    </location>
</feature>
<evidence type="ECO:0000256" key="1">
    <source>
        <dbReference type="SAM" id="Phobius"/>
    </source>
</evidence>
<protein>
    <submittedName>
        <fullName evidence="2">AbrB family transcriptional regulator</fullName>
    </submittedName>
</protein>
<feature type="transmembrane region" description="Helical" evidence="1">
    <location>
        <begin position="83"/>
        <end position="108"/>
    </location>
</feature>
<keyword evidence="1" id="KW-0812">Transmembrane</keyword>
<gene>
    <name evidence="2" type="ORF">ACFOFO_08135</name>
</gene>
<dbReference type="RefSeq" id="WP_390322001.1">
    <property type="nucleotide sequence ID" value="NZ_JBHRTP010000022.1"/>
</dbReference>
<dbReference type="InterPro" id="IPR017516">
    <property type="entry name" value="AbrB_dup"/>
</dbReference>
<feature type="transmembrane region" description="Helical" evidence="1">
    <location>
        <begin position="184"/>
        <end position="201"/>
    </location>
</feature>
<feature type="transmembrane region" description="Helical" evidence="1">
    <location>
        <begin position="263"/>
        <end position="287"/>
    </location>
</feature>
<keyword evidence="3" id="KW-1185">Reference proteome</keyword>
<name>A0ABV7EYS2_9BURK</name>
<comment type="caution">
    <text evidence="2">The sequence shown here is derived from an EMBL/GenBank/DDBJ whole genome shotgun (WGS) entry which is preliminary data.</text>
</comment>
<keyword evidence="1" id="KW-1133">Transmembrane helix</keyword>
<dbReference type="InterPro" id="IPR007820">
    <property type="entry name" value="AbrB_fam"/>
</dbReference>
<feature type="transmembrane region" description="Helical" evidence="1">
    <location>
        <begin position="145"/>
        <end position="164"/>
    </location>
</feature>
<accession>A0ABV7EYS2</accession>
<organism evidence="2 3">
    <name type="scientific">Undibacterium arcticum</name>
    <dbReference type="NCBI Taxonomy" id="1762892"/>
    <lineage>
        <taxon>Bacteria</taxon>
        <taxon>Pseudomonadati</taxon>
        <taxon>Pseudomonadota</taxon>
        <taxon>Betaproteobacteria</taxon>
        <taxon>Burkholderiales</taxon>
        <taxon>Oxalobacteraceae</taxon>
        <taxon>Undibacterium</taxon>
    </lineage>
</organism>